<dbReference type="InterPro" id="IPR050681">
    <property type="entry name" value="CDF/SLC30A"/>
</dbReference>
<evidence type="ECO:0000256" key="6">
    <source>
        <dbReference type="ARBA" id="ARBA00023329"/>
    </source>
</evidence>
<evidence type="ECO:0000256" key="3">
    <source>
        <dbReference type="ARBA" id="ARBA00022723"/>
    </source>
</evidence>
<organism evidence="8 9">
    <name type="scientific">Synaphobranchus kaupii</name>
    <name type="common">Kaup's arrowtooth eel</name>
    <dbReference type="NCBI Taxonomy" id="118154"/>
    <lineage>
        <taxon>Eukaryota</taxon>
        <taxon>Metazoa</taxon>
        <taxon>Chordata</taxon>
        <taxon>Craniata</taxon>
        <taxon>Vertebrata</taxon>
        <taxon>Euteleostomi</taxon>
        <taxon>Actinopterygii</taxon>
        <taxon>Neopterygii</taxon>
        <taxon>Teleostei</taxon>
        <taxon>Anguilliformes</taxon>
        <taxon>Synaphobranchidae</taxon>
        <taxon>Synaphobranchus</taxon>
    </lineage>
</organism>
<dbReference type="GO" id="GO:0005385">
    <property type="term" value="F:zinc ion transmembrane transporter activity"/>
    <property type="evidence" value="ECO:0007669"/>
    <property type="project" value="TreeGrafter"/>
</dbReference>
<evidence type="ECO:0000313" key="8">
    <source>
        <dbReference type="EMBL" id="KAJ8355803.1"/>
    </source>
</evidence>
<comment type="subcellular location">
    <subcellularLocation>
        <location evidence="1">Cytoplasmic vesicle membrane</location>
        <topology evidence="1">Multi-pass membrane protein</topology>
    </subcellularLocation>
</comment>
<dbReference type="Pfam" id="PF16916">
    <property type="entry name" value="ZT_dimer"/>
    <property type="match status" value="1"/>
</dbReference>
<dbReference type="GO" id="GO:0010043">
    <property type="term" value="P:response to zinc ion"/>
    <property type="evidence" value="ECO:0007669"/>
    <property type="project" value="TreeGrafter"/>
</dbReference>
<keyword evidence="5" id="KW-0864">Zinc transport</keyword>
<dbReference type="InterPro" id="IPR036837">
    <property type="entry name" value="Cation_efflux_CTD_sf"/>
</dbReference>
<evidence type="ECO:0000256" key="1">
    <source>
        <dbReference type="ARBA" id="ARBA00004439"/>
    </source>
</evidence>
<feature type="domain" description="Cation efflux protein cytoplasmic" evidence="7">
    <location>
        <begin position="11"/>
        <end position="86"/>
    </location>
</feature>
<dbReference type="EMBL" id="JAINUF010000006">
    <property type="protein sequence ID" value="KAJ8355803.1"/>
    <property type="molecule type" value="Genomic_DNA"/>
</dbReference>
<reference evidence="8" key="1">
    <citation type="journal article" date="2023" name="Science">
        <title>Genome structures resolve the early diversification of teleost fishes.</title>
        <authorList>
            <person name="Parey E."/>
            <person name="Louis A."/>
            <person name="Montfort J."/>
            <person name="Bouchez O."/>
            <person name="Roques C."/>
            <person name="Iampietro C."/>
            <person name="Lluch J."/>
            <person name="Castinel A."/>
            <person name="Donnadieu C."/>
            <person name="Desvignes T."/>
            <person name="Floi Bucao C."/>
            <person name="Jouanno E."/>
            <person name="Wen M."/>
            <person name="Mejri S."/>
            <person name="Dirks R."/>
            <person name="Jansen H."/>
            <person name="Henkel C."/>
            <person name="Chen W.J."/>
            <person name="Zahm M."/>
            <person name="Cabau C."/>
            <person name="Klopp C."/>
            <person name="Thompson A.W."/>
            <person name="Robinson-Rechavi M."/>
            <person name="Braasch I."/>
            <person name="Lecointre G."/>
            <person name="Bobe J."/>
            <person name="Postlethwait J.H."/>
            <person name="Berthelot C."/>
            <person name="Roest Crollius H."/>
            <person name="Guiguen Y."/>
        </authorList>
    </citation>
    <scope>NUCLEOTIDE SEQUENCE</scope>
    <source>
        <strain evidence="8">WJC10195</strain>
    </source>
</reference>
<evidence type="ECO:0000313" key="9">
    <source>
        <dbReference type="Proteomes" id="UP001152622"/>
    </source>
</evidence>
<evidence type="ECO:0000256" key="5">
    <source>
        <dbReference type="ARBA" id="ARBA00022906"/>
    </source>
</evidence>
<protein>
    <recommendedName>
        <fullName evidence="7">Cation efflux protein cytoplasmic domain-containing protein</fullName>
    </recommendedName>
</protein>
<accession>A0A9Q1FCH3</accession>
<comment type="similarity">
    <text evidence="2">Belongs to the cation diffusion facilitator (CDF) transporter (TC 2.A.4) family. SLC30A subfamily.</text>
</comment>
<dbReference type="GO" id="GO:0030659">
    <property type="term" value="C:cytoplasmic vesicle membrane"/>
    <property type="evidence" value="ECO:0007669"/>
    <property type="project" value="UniProtKB-SubCell"/>
</dbReference>
<gene>
    <name evidence="8" type="ORF">SKAU_G00185970</name>
</gene>
<evidence type="ECO:0000259" key="7">
    <source>
        <dbReference type="Pfam" id="PF16916"/>
    </source>
</evidence>
<comment type="caution">
    <text evidence="8">The sequence shown here is derived from an EMBL/GenBank/DDBJ whole genome shotgun (WGS) entry which is preliminary data.</text>
</comment>
<dbReference type="SUPFAM" id="SSF160240">
    <property type="entry name" value="Cation efflux protein cytoplasmic domain-like"/>
    <property type="match status" value="1"/>
</dbReference>
<dbReference type="GO" id="GO:0046872">
    <property type="term" value="F:metal ion binding"/>
    <property type="evidence" value="ECO:0007669"/>
    <property type="project" value="UniProtKB-KW"/>
</dbReference>
<sequence length="101" mass="11369">MYFRWSSTGAPKGIDFNSVKDVLLSLKAVKAMHSLHLWALTLGQSLLSVHVAIEENADPQTVLREATELLQTKFGFYSTTIQVEQYSEDMAYCTHCQDPTD</sequence>
<name>A0A9Q1FCH3_SYNKA</name>
<keyword evidence="3" id="KW-0479">Metal-binding</keyword>
<keyword evidence="5" id="KW-0406">Ion transport</keyword>
<keyword evidence="9" id="KW-1185">Reference proteome</keyword>
<evidence type="ECO:0000256" key="2">
    <source>
        <dbReference type="ARBA" id="ARBA00008873"/>
    </source>
</evidence>
<proteinExistence type="inferred from homology"/>
<evidence type="ECO:0000256" key="4">
    <source>
        <dbReference type="ARBA" id="ARBA00022833"/>
    </source>
</evidence>
<dbReference type="Proteomes" id="UP001152622">
    <property type="component" value="Chromosome 6"/>
</dbReference>
<dbReference type="InterPro" id="IPR027470">
    <property type="entry name" value="Cation_efflux_CTD"/>
</dbReference>
<keyword evidence="4" id="KW-0862">Zinc</keyword>
<dbReference type="OrthoDB" id="9944568at2759"/>
<dbReference type="PANTHER" id="PTHR11562:SF30">
    <property type="entry name" value="PROTON-COUPLED ZINC ANTIPORTER SLC30A3-RELATED"/>
    <property type="match status" value="1"/>
</dbReference>
<dbReference type="PANTHER" id="PTHR11562">
    <property type="entry name" value="CATION EFFLUX PROTEIN/ ZINC TRANSPORTER"/>
    <property type="match status" value="1"/>
</dbReference>
<keyword evidence="6" id="KW-0968">Cytoplasmic vesicle</keyword>
<keyword evidence="5" id="KW-0813">Transport</keyword>
<dbReference type="GO" id="GO:0005886">
    <property type="term" value="C:plasma membrane"/>
    <property type="evidence" value="ECO:0007669"/>
    <property type="project" value="TreeGrafter"/>
</dbReference>
<dbReference type="AlphaFoldDB" id="A0A9Q1FCH3"/>